<keyword evidence="2" id="KW-1185">Reference proteome</keyword>
<evidence type="ECO:0000313" key="1">
    <source>
        <dbReference type="EMBL" id="MBZ5737033.1"/>
    </source>
</evidence>
<name>A0ABS7U7T6_9ACTN</name>
<protein>
    <submittedName>
        <fullName evidence="1">Uncharacterized protein</fullName>
    </submittedName>
</protein>
<gene>
    <name evidence="1" type="ORF">K8U61_02570</name>
</gene>
<reference evidence="1 2" key="1">
    <citation type="submission" date="2021-09" db="EMBL/GenBank/DDBJ databases">
        <title>Whole genome sequence of Nocardioides sp. GBK3QG-3.</title>
        <authorList>
            <person name="Tuo L."/>
        </authorList>
    </citation>
    <scope>NUCLEOTIDE SEQUENCE [LARGE SCALE GENOMIC DNA]</scope>
    <source>
        <strain evidence="1 2">GBK3QG-3</strain>
    </source>
</reference>
<comment type="caution">
    <text evidence="1">The sequence shown here is derived from an EMBL/GenBank/DDBJ whole genome shotgun (WGS) entry which is preliminary data.</text>
</comment>
<evidence type="ECO:0000313" key="2">
    <source>
        <dbReference type="Proteomes" id="UP000780875"/>
    </source>
</evidence>
<sequence>MVAGVVLCGPRRGGLDGRPTGTYERLMARFLARTHAADRAGMVALGPDQYAV</sequence>
<dbReference type="Proteomes" id="UP000780875">
    <property type="component" value="Unassembled WGS sequence"/>
</dbReference>
<accession>A0ABS7U7T6</accession>
<organism evidence="1 2">
    <name type="scientific">Nocardioides mangrovi</name>
    <dbReference type="NCBI Taxonomy" id="2874580"/>
    <lineage>
        <taxon>Bacteria</taxon>
        <taxon>Bacillati</taxon>
        <taxon>Actinomycetota</taxon>
        <taxon>Actinomycetes</taxon>
        <taxon>Propionibacteriales</taxon>
        <taxon>Nocardioidaceae</taxon>
        <taxon>Nocardioides</taxon>
    </lineage>
</organism>
<dbReference type="EMBL" id="JAIQZJ010000001">
    <property type="protein sequence ID" value="MBZ5737033.1"/>
    <property type="molecule type" value="Genomic_DNA"/>
</dbReference>
<dbReference type="RefSeq" id="WP_224121398.1">
    <property type="nucleotide sequence ID" value="NZ_JAIQZJ010000001.1"/>
</dbReference>
<proteinExistence type="predicted"/>